<name>A0A9X9X6Z6_9PROT</name>
<dbReference type="CDD" id="cd00038">
    <property type="entry name" value="CAP_ED"/>
    <property type="match status" value="1"/>
</dbReference>
<reference evidence="6" key="2">
    <citation type="journal article" date="2021" name="Syst. Appl. Microbiol.">
        <title>Roseomonas hellenica sp. nov., isolated from roots of wild-growing Alkanna tinctoria.</title>
        <authorList>
            <person name="Rat A."/>
            <person name="Naranjo H.D."/>
            <person name="Lebbe L."/>
            <person name="Cnockaert M."/>
            <person name="Krigas N."/>
            <person name="Grigoriadou K."/>
            <person name="Maloupa E."/>
            <person name="Willems A."/>
        </authorList>
    </citation>
    <scope>NUCLEOTIDE SEQUENCE</scope>
    <source>
        <strain evidence="6">LMG 31228</strain>
    </source>
</reference>
<dbReference type="PANTHER" id="PTHR24567:SF74">
    <property type="entry name" value="HTH-TYPE TRANSCRIPTIONAL REGULATOR ARCR"/>
    <property type="match status" value="1"/>
</dbReference>
<dbReference type="Pfam" id="PF13545">
    <property type="entry name" value="HTH_Crp_2"/>
    <property type="match status" value="1"/>
</dbReference>
<dbReference type="PROSITE" id="PS51063">
    <property type="entry name" value="HTH_CRP_2"/>
    <property type="match status" value="1"/>
</dbReference>
<dbReference type="GO" id="GO:0003700">
    <property type="term" value="F:DNA-binding transcription factor activity"/>
    <property type="evidence" value="ECO:0007669"/>
    <property type="project" value="TreeGrafter"/>
</dbReference>
<comment type="caution">
    <text evidence="6">The sequence shown here is derived from an EMBL/GenBank/DDBJ whole genome shotgun (WGS) entry which is preliminary data.</text>
</comment>
<dbReference type="SUPFAM" id="SSF51206">
    <property type="entry name" value="cAMP-binding domain-like"/>
    <property type="match status" value="1"/>
</dbReference>
<dbReference type="InterPro" id="IPR018490">
    <property type="entry name" value="cNMP-bd_dom_sf"/>
</dbReference>
<dbReference type="InterPro" id="IPR036388">
    <property type="entry name" value="WH-like_DNA-bd_sf"/>
</dbReference>
<organism evidence="6 7">
    <name type="scientific">Neoroseomonas eburnea</name>
    <dbReference type="NCBI Taxonomy" id="1346889"/>
    <lineage>
        <taxon>Bacteria</taxon>
        <taxon>Pseudomonadati</taxon>
        <taxon>Pseudomonadota</taxon>
        <taxon>Alphaproteobacteria</taxon>
        <taxon>Acetobacterales</taxon>
        <taxon>Acetobacteraceae</taxon>
        <taxon>Neoroseomonas</taxon>
    </lineage>
</organism>
<evidence type="ECO:0000313" key="6">
    <source>
        <dbReference type="EMBL" id="MBR0679482.1"/>
    </source>
</evidence>
<dbReference type="InterPro" id="IPR036390">
    <property type="entry name" value="WH_DNA-bd_sf"/>
</dbReference>
<dbReference type="SMART" id="SM00100">
    <property type="entry name" value="cNMP"/>
    <property type="match status" value="1"/>
</dbReference>
<feature type="domain" description="Cyclic nucleotide-binding" evidence="4">
    <location>
        <begin position="13"/>
        <end position="116"/>
    </location>
</feature>
<dbReference type="SMART" id="SM00419">
    <property type="entry name" value="HTH_CRP"/>
    <property type="match status" value="1"/>
</dbReference>
<proteinExistence type="predicted"/>
<evidence type="ECO:0000256" key="2">
    <source>
        <dbReference type="ARBA" id="ARBA00023125"/>
    </source>
</evidence>
<accession>A0A9X9X6Z6</accession>
<sequence length="233" mass="24782">MSSLAALLGRLPYFDGLDAATLASLAADARERHCPAGSLILAEGDPCQGLSFVVRGRVKAFKLSEDGREQVLRILGPGRSFNDVPVFDGGPNPASVAALEDSVVGLLPAERVHALLRERPEVAAAVIRMVAMRLRAMTEMVEDLALRGVAARVARLLLECSRGAPPLAEGTGDHCAHLTQQQLAAMTGTVREVVQRALKALEREGAVELARGRIRVIAPEILEAWSGAGRREG</sequence>
<dbReference type="Gene3D" id="2.60.120.10">
    <property type="entry name" value="Jelly Rolls"/>
    <property type="match status" value="1"/>
</dbReference>
<dbReference type="SUPFAM" id="SSF46785">
    <property type="entry name" value="Winged helix' DNA-binding domain"/>
    <property type="match status" value="1"/>
</dbReference>
<dbReference type="Gene3D" id="1.10.10.10">
    <property type="entry name" value="Winged helix-like DNA-binding domain superfamily/Winged helix DNA-binding domain"/>
    <property type="match status" value="1"/>
</dbReference>
<dbReference type="PROSITE" id="PS50042">
    <property type="entry name" value="CNMP_BINDING_3"/>
    <property type="match status" value="1"/>
</dbReference>
<keyword evidence="1" id="KW-0805">Transcription regulation</keyword>
<dbReference type="Proteomes" id="UP001138709">
    <property type="component" value="Unassembled WGS sequence"/>
</dbReference>
<evidence type="ECO:0000256" key="3">
    <source>
        <dbReference type="ARBA" id="ARBA00023163"/>
    </source>
</evidence>
<dbReference type="GO" id="GO:0003677">
    <property type="term" value="F:DNA binding"/>
    <property type="evidence" value="ECO:0007669"/>
    <property type="project" value="UniProtKB-KW"/>
</dbReference>
<keyword evidence="2" id="KW-0238">DNA-binding</keyword>
<dbReference type="PANTHER" id="PTHR24567">
    <property type="entry name" value="CRP FAMILY TRANSCRIPTIONAL REGULATORY PROTEIN"/>
    <property type="match status" value="1"/>
</dbReference>
<dbReference type="InterPro" id="IPR012318">
    <property type="entry name" value="HTH_CRP"/>
</dbReference>
<feature type="domain" description="HTH crp-type" evidence="5">
    <location>
        <begin position="147"/>
        <end position="220"/>
    </location>
</feature>
<dbReference type="InterPro" id="IPR050397">
    <property type="entry name" value="Env_Response_Regulators"/>
</dbReference>
<dbReference type="RefSeq" id="WP_211844835.1">
    <property type="nucleotide sequence ID" value="NZ_JAAEDL010000002.1"/>
</dbReference>
<evidence type="ECO:0000256" key="1">
    <source>
        <dbReference type="ARBA" id="ARBA00023015"/>
    </source>
</evidence>
<evidence type="ECO:0000259" key="4">
    <source>
        <dbReference type="PROSITE" id="PS50042"/>
    </source>
</evidence>
<dbReference type="GO" id="GO:0005829">
    <property type="term" value="C:cytosol"/>
    <property type="evidence" value="ECO:0007669"/>
    <property type="project" value="TreeGrafter"/>
</dbReference>
<protein>
    <submittedName>
        <fullName evidence="6">Crp/Fnr family transcriptional regulator</fullName>
    </submittedName>
</protein>
<dbReference type="EMBL" id="JAAEDL010000002">
    <property type="protein sequence ID" value="MBR0679482.1"/>
    <property type="molecule type" value="Genomic_DNA"/>
</dbReference>
<reference evidence="6" key="1">
    <citation type="submission" date="2020-01" db="EMBL/GenBank/DDBJ databases">
        <authorList>
            <person name="Rat A."/>
        </authorList>
    </citation>
    <scope>NUCLEOTIDE SEQUENCE</scope>
    <source>
        <strain evidence="6">LMG 31228</strain>
    </source>
</reference>
<gene>
    <name evidence="6" type="ORF">GXW74_03215</name>
</gene>
<keyword evidence="7" id="KW-1185">Reference proteome</keyword>
<dbReference type="InterPro" id="IPR000595">
    <property type="entry name" value="cNMP-bd_dom"/>
</dbReference>
<dbReference type="AlphaFoldDB" id="A0A9X9X6Z6"/>
<dbReference type="InterPro" id="IPR014710">
    <property type="entry name" value="RmlC-like_jellyroll"/>
</dbReference>
<evidence type="ECO:0000313" key="7">
    <source>
        <dbReference type="Proteomes" id="UP001138709"/>
    </source>
</evidence>
<dbReference type="Pfam" id="PF00027">
    <property type="entry name" value="cNMP_binding"/>
    <property type="match status" value="1"/>
</dbReference>
<evidence type="ECO:0000259" key="5">
    <source>
        <dbReference type="PROSITE" id="PS51063"/>
    </source>
</evidence>
<keyword evidence="3" id="KW-0804">Transcription</keyword>